<keyword evidence="5" id="KW-1185">Reference proteome</keyword>
<dbReference type="EMBL" id="CP000474">
    <property type="protein sequence ID" value="ABM07740.1"/>
    <property type="molecule type" value="Genomic_DNA"/>
</dbReference>
<dbReference type="Proteomes" id="UP000000637">
    <property type="component" value="Chromosome"/>
</dbReference>
<evidence type="ECO:0000313" key="5">
    <source>
        <dbReference type="Proteomes" id="UP000000637"/>
    </source>
</evidence>
<evidence type="ECO:0000259" key="3">
    <source>
        <dbReference type="Pfam" id="PF00156"/>
    </source>
</evidence>
<dbReference type="KEGG" id="aau:AAur_2694"/>
<dbReference type="InterPro" id="IPR051910">
    <property type="entry name" value="ComF/GntX_DNA_util-trans"/>
</dbReference>
<dbReference type="Pfam" id="PF00156">
    <property type="entry name" value="Pribosyltran"/>
    <property type="match status" value="1"/>
</dbReference>
<evidence type="ECO:0000256" key="1">
    <source>
        <dbReference type="ARBA" id="ARBA00008007"/>
    </source>
</evidence>
<dbReference type="CDD" id="cd06223">
    <property type="entry name" value="PRTases_typeI"/>
    <property type="match status" value="1"/>
</dbReference>
<dbReference type="AlphaFoldDB" id="A1R847"/>
<feature type="domain" description="Phosphoribosyltransferase" evidence="3">
    <location>
        <begin position="287"/>
        <end position="332"/>
    </location>
</feature>
<name>A1R847_PAEAT</name>
<gene>
    <name evidence="4" type="ordered locus">AAur_2694</name>
</gene>
<dbReference type="InterPro" id="IPR000836">
    <property type="entry name" value="PRTase_dom"/>
</dbReference>
<evidence type="ECO:0000256" key="2">
    <source>
        <dbReference type="SAM" id="MobiDB-lite"/>
    </source>
</evidence>
<dbReference type="Gene3D" id="3.40.50.2020">
    <property type="match status" value="1"/>
</dbReference>
<dbReference type="GO" id="GO:0016740">
    <property type="term" value="F:transferase activity"/>
    <property type="evidence" value="ECO:0007669"/>
    <property type="project" value="UniProtKB-KW"/>
</dbReference>
<evidence type="ECO:0000313" key="4">
    <source>
        <dbReference type="EMBL" id="ABM07740.1"/>
    </source>
</evidence>
<proteinExistence type="inferred from homology"/>
<dbReference type="InterPro" id="IPR029057">
    <property type="entry name" value="PRTase-like"/>
</dbReference>
<dbReference type="PANTHER" id="PTHR47505:SF1">
    <property type="entry name" value="DNA UTILIZATION PROTEIN YHGH"/>
    <property type="match status" value="1"/>
</dbReference>
<dbReference type="HOGENOM" id="CLU_054549_3_1_11"/>
<dbReference type="SUPFAM" id="SSF53271">
    <property type="entry name" value="PRTase-like"/>
    <property type="match status" value="1"/>
</dbReference>
<accession>A1R847</accession>
<sequence length="363" mass="39510">MPGLARGQAVRVTFSIRGTYSSPGLFSLLGLFCLPGSWFRTWQGRQYFDPDLHPPEPVGARRRGPDQHVTGRVIVALQGAVTDLLGVLVPVDCVCCEKEDAVLCGSCAKKVRQLCRQPFRAEQESRALVDVDGTAKIGVVAAGPYRDELARCLLSFKHHGQWRLAAVLASCLSKAVETAIGGRSGYCLVPVPTSSKAYRRRGFSPVHLLLFFMSVRRMLPHCPILDVLEKTGESPWFMANPRVVREAGAWLVDEVPGHEPAEHGGQKGLGRGERARRVRGSMRVVRRRSEELRGKRCILVDDVLTTGATLAEAARAVTAAGGVVSGAVVLAATRPPAYAYTAAKDDPHAVIKTQSKNKWLKDE</sequence>
<dbReference type="OrthoDB" id="5244859at2"/>
<dbReference type="PANTHER" id="PTHR47505">
    <property type="entry name" value="DNA UTILIZATION PROTEIN YHGH"/>
    <property type="match status" value="1"/>
</dbReference>
<comment type="similarity">
    <text evidence="1">Belongs to the ComF/GntX family.</text>
</comment>
<protein>
    <submittedName>
        <fullName evidence="4">Phosphoribosyl transferase domain protein</fullName>
    </submittedName>
</protein>
<feature type="region of interest" description="Disordered" evidence="2">
    <location>
        <begin position="257"/>
        <end position="276"/>
    </location>
</feature>
<reference evidence="4 5" key="1">
    <citation type="journal article" date="2006" name="PLoS Genet.">
        <title>Secrets of soil survival revealed by the genome sequence of Arthrobacter aurescens TC1.</title>
        <authorList>
            <person name="Mongodin E.F."/>
            <person name="Shapir N."/>
            <person name="Daugherty S.C."/>
            <person name="DeBoy R.T."/>
            <person name="Emerson J.B."/>
            <person name="Shvartzbeyn A."/>
            <person name="Radune D."/>
            <person name="Vamathevan J."/>
            <person name="Riggs F."/>
            <person name="Grinberg V."/>
            <person name="Khouri H."/>
            <person name="Wackett L.P."/>
            <person name="Nelson K.E."/>
            <person name="Sadowsky M.J."/>
        </authorList>
    </citation>
    <scope>NUCLEOTIDE SEQUENCE [LARGE SCALE GENOMIC DNA]</scope>
    <source>
        <strain evidence="4 5">TC1</strain>
    </source>
</reference>
<dbReference type="eggNOG" id="COG1040">
    <property type="taxonomic scope" value="Bacteria"/>
</dbReference>
<keyword evidence="4" id="KW-0808">Transferase</keyword>
<organism evidence="4 5">
    <name type="scientific">Paenarthrobacter aurescens (strain TC1)</name>
    <dbReference type="NCBI Taxonomy" id="290340"/>
    <lineage>
        <taxon>Bacteria</taxon>
        <taxon>Bacillati</taxon>
        <taxon>Actinomycetota</taxon>
        <taxon>Actinomycetes</taxon>
        <taxon>Micrococcales</taxon>
        <taxon>Micrococcaceae</taxon>
        <taxon>Paenarthrobacter</taxon>
    </lineage>
</organism>
<dbReference type="STRING" id="290340.AAur_2694"/>
<feature type="compositionally biased region" description="Basic and acidic residues" evidence="2">
    <location>
        <begin position="257"/>
        <end position="275"/>
    </location>
</feature>